<dbReference type="Pfam" id="PF17779">
    <property type="entry name" value="WHD_NOD2"/>
    <property type="match status" value="1"/>
</dbReference>
<evidence type="ECO:0000256" key="5">
    <source>
        <dbReference type="ARBA" id="ARBA00022741"/>
    </source>
</evidence>
<feature type="compositionally biased region" description="Polar residues" evidence="7">
    <location>
        <begin position="24"/>
        <end position="35"/>
    </location>
</feature>
<keyword evidence="4" id="KW-0677">Repeat</keyword>
<evidence type="ECO:0000259" key="8">
    <source>
        <dbReference type="PROSITE" id="PS50837"/>
    </source>
</evidence>
<evidence type="ECO:0000256" key="6">
    <source>
        <dbReference type="ARBA" id="ARBA00022840"/>
    </source>
</evidence>
<dbReference type="AlphaFoldDB" id="A0A3B1IUD1"/>
<evidence type="ECO:0000313" key="10">
    <source>
        <dbReference type="Proteomes" id="UP000018467"/>
    </source>
</evidence>
<dbReference type="GeneTree" id="ENSGT01150000286927"/>
<evidence type="ECO:0000256" key="3">
    <source>
        <dbReference type="ARBA" id="ARBA00022614"/>
    </source>
</evidence>
<evidence type="ECO:0000256" key="2">
    <source>
        <dbReference type="ARBA" id="ARBA00022490"/>
    </source>
</evidence>
<dbReference type="PROSITE" id="PS50837">
    <property type="entry name" value="NACHT"/>
    <property type="match status" value="1"/>
</dbReference>
<dbReference type="Proteomes" id="UP000018467">
    <property type="component" value="Unassembled WGS sequence"/>
</dbReference>
<comment type="subcellular location">
    <subcellularLocation>
        <location evidence="1">Cytoplasm</location>
    </subcellularLocation>
</comment>
<accession>A0A3B1IUD1</accession>
<protein>
    <recommendedName>
        <fullName evidence="8">NACHT domain-containing protein</fullName>
    </recommendedName>
</protein>
<reference evidence="9" key="3">
    <citation type="submission" date="2025-05" db="UniProtKB">
        <authorList>
            <consortium name="Ensembl"/>
        </authorList>
    </citation>
    <scope>IDENTIFICATION</scope>
</reference>
<keyword evidence="3" id="KW-0433">Leucine-rich repeat</keyword>
<dbReference type="Gene3D" id="3.40.50.300">
    <property type="entry name" value="P-loop containing nucleotide triphosphate hydrolases"/>
    <property type="match status" value="1"/>
</dbReference>
<feature type="compositionally biased region" description="Basic and acidic residues" evidence="7">
    <location>
        <begin position="7"/>
        <end position="21"/>
    </location>
</feature>
<keyword evidence="5" id="KW-0547">Nucleotide-binding</keyword>
<dbReference type="InterPro" id="IPR027417">
    <property type="entry name" value="P-loop_NTPase"/>
</dbReference>
<reference evidence="10" key="2">
    <citation type="journal article" date="2014" name="Nat. Commun.">
        <title>The cavefish genome reveals candidate genes for eye loss.</title>
        <authorList>
            <person name="McGaugh S.E."/>
            <person name="Gross J.B."/>
            <person name="Aken B."/>
            <person name="Blin M."/>
            <person name="Borowsky R."/>
            <person name="Chalopin D."/>
            <person name="Hinaux H."/>
            <person name="Jeffery W.R."/>
            <person name="Keene A."/>
            <person name="Ma L."/>
            <person name="Minx P."/>
            <person name="Murphy D."/>
            <person name="O'Quin K.E."/>
            <person name="Retaux S."/>
            <person name="Rohner N."/>
            <person name="Searle S.M."/>
            <person name="Stahl B.A."/>
            <person name="Tabin C."/>
            <person name="Volff J.N."/>
            <person name="Yoshizawa M."/>
            <person name="Warren W.C."/>
        </authorList>
    </citation>
    <scope>NUCLEOTIDE SEQUENCE [LARGE SCALE GENOMIC DNA]</scope>
    <source>
        <strain evidence="10">female</strain>
    </source>
</reference>
<feature type="compositionally biased region" description="Polar residues" evidence="7">
    <location>
        <begin position="78"/>
        <end position="102"/>
    </location>
</feature>
<name>A0A3B1IUD1_ASTMX</name>
<evidence type="ECO:0000313" key="9">
    <source>
        <dbReference type="Ensembl" id="ENSAMXP00000033672.1"/>
    </source>
</evidence>
<dbReference type="Pfam" id="PF14484">
    <property type="entry name" value="FISNA"/>
    <property type="match status" value="1"/>
</dbReference>
<keyword evidence="10" id="KW-1185">Reference proteome</keyword>
<dbReference type="InterPro" id="IPR051261">
    <property type="entry name" value="NLR"/>
</dbReference>
<evidence type="ECO:0000256" key="7">
    <source>
        <dbReference type="SAM" id="MobiDB-lite"/>
    </source>
</evidence>
<dbReference type="Ensembl" id="ENSAMXT00000046567.1">
    <property type="protein sequence ID" value="ENSAMXP00000052969.1"/>
    <property type="gene ID" value="ENSAMXG00000039872.1"/>
</dbReference>
<dbReference type="SMART" id="SM01288">
    <property type="entry name" value="FISNA"/>
    <property type="match status" value="1"/>
</dbReference>
<evidence type="ECO:0000256" key="1">
    <source>
        <dbReference type="ARBA" id="ARBA00004496"/>
    </source>
</evidence>
<dbReference type="InterPro" id="IPR041267">
    <property type="entry name" value="NLRP_HD2"/>
</dbReference>
<dbReference type="InterPro" id="IPR041075">
    <property type="entry name" value="NOD1/2_WH"/>
</dbReference>
<organism evidence="9 10">
    <name type="scientific">Astyanax mexicanus</name>
    <name type="common">Blind cave fish</name>
    <name type="synonym">Astyanax fasciatus mexicanus</name>
    <dbReference type="NCBI Taxonomy" id="7994"/>
    <lineage>
        <taxon>Eukaryota</taxon>
        <taxon>Metazoa</taxon>
        <taxon>Chordata</taxon>
        <taxon>Craniata</taxon>
        <taxon>Vertebrata</taxon>
        <taxon>Euteleostomi</taxon>
        <taxon>Actinopterygii</taxon>
        <taxon>Neopterygii</taxon>
        <taxon>Teleostei</taxon>
        <taxon>Ostariophysi</taxon>
        <taxon>Characiformes</taxon>
        <taxon>Characoidei</taxon>
        <taxon>Acestrorhamphidae</taxon>
        <taxon>Acestrorhamphinae</taxon>
        <taxon>Astyanax</taxon>
    </lineage>
</organism>
<dbReference type="Pfam" id="PF17776">
    <property type="entry name" value="NLRC4_HD2"/>
    <property type="match status" value="1"/>
</dbReference>
<reference evidence="10" key="1">
    <citation type="submission" date="2013-03" db="EMBL/GenBank/DDBJ databases">
        <authorList>
            <person name="Jeffery W."/>
            <person name="Warren W."/>
            <person name="Wilson R.K."/>
        </authorList>
    </citation>
    <scope>NUCLEOTIDE SEQUENCE</scope>
    <source>
        <strain evidence="10">female</strain>
    </source>
</reference>
<proteinExistence type="predicted"/>
<feature type="domain" description="NACHT" evidence="8">
    <location>
        <begin position="195"/>
        <end position="328"/>
    </location>
</feature>
<dbReference type="GO" id="GO:0005737">
    <property type="term" value="C:cytoplasm"/>
    <property type="evidence" value="ECO:0007669"/>
    <property type="project" value="UniProtKB-SubCell"/>
</dbReference>
<dbReference type="Pfam" id="PF05729">
    <property type="entry name" value="NACHT"/>
    <property type="match status" value="1"/>
</dbReference>
<sequence>MDQVTEPSKDHTDPDQIDRPQGEPVQTTSRVQNDPVQTITAQTEATVIAPLLHGCVFNDLVHINFGSAFEHKEKRTSLKANQDITDSTTASSSNAPQTSDSNVLLADQQLRSQLMSTLKDTYESILIGNSQKGHTQFLEDIYTDLTIVQNESGGVLQEHEVIQLEMSSIRPTREQMFVKCRDLFKVQSGTSRQRRKVLTMGIAGVGKTVSVNKFILNWAKKEDNQDINFVFPLPFRELNLKTDKKYSLVELLNDCFFSSKSELKSLPEDGSQVLFIFDGLDECRFPLCFKEDVKDVTKKTSVGSLITNLMKRKLLRFALVWVTCRPAAAHLIPRDYINLVTEVQGFSDEQKEAYFSKYFEKDTAMKIKVISHIKKSRSLNIMCQIPVFCWISATVLGPLMVEESQEDIPTNLTGMYTSFLLQQKNLMKKKYNEEATNAVDAERIILKLGKLAFRNLESGSLIFYKHDLTACGIDVIDGTVFSGVCTQIFSQQDGISERNIFGFVHLSVQECLAALYVHHSHCNQKSNAFRSKTFCNKLRWKTKSISDLHKYAVKRALQSENGHLDLFLRFLLGLSLEDSQHVLAELLPALKNKAKSVQATVDYIKKKLNEDMPSDRSMNLLHCLSELKDNSLTTEIQKYLNSGDVSKLTLSPTQWSALVFVLLISEETQERFELKKYRPSDEGLLRLLPVVKNTERALYVSLFLVIFLACVTKLQFMHLCITEPPIQKIYSFKYAS</sequence>
<dbReference type="InterPro" id="IPR007111">
    <property type="entry name" value="NACHT_NTPase"/>
</dbReference>
<keyword evidence="2" id="KW-0963">Cytoplasm</keyword>
<evidence type="ECO:0000256" key="4">
    <source>
        <dbReference type="ARBA" id="ARBA00022737"/>
    </source>
</evidence>
<feature type="region of interest" description="Disordered" evidence="7">
    <location>
        <begin position="1"/>
        <end position="35"/>
    </location>
</feature>
<dbReference type="PANTHER" id="PTHR24106">
    <property type="entry name" value="NACHT, LRR AND CARD DOMAINS-CONTAINING"/>
    <property type="match status" value="1"/>
</dbReference>
<keyword evidence="6" id="KW-0067">ATP-binding</keyword>
<dbReference type="Ensembl" id="ENSAMXT00000053598.1">
    <property type="protein sequence ID" value="ENSAMXP00000033672.1"/>
    <property type="gene ID" value="ENSAMXG00000039872.1"/>
</dbReference>
<dbReference type="FunFam" id="3.40.50.300:FF:000210">
    <property type="entry name" value="Si:dkey-16p6.1"/>
    <property type="match status" value="1"/>
</dbReference>
<feature type="region of interest" description="Disordered" evidence="7">
    <location>
        <begin position="75"/>
        <end position="102"/>
    </location>
</feature>
<dbReference type="InterPro" id="IPR029495">
    <property type="entry name" value="NACHT-assoc"/>
</dbReference>
<dbReference type="GO" id="GO:0005524">
    <property type="term" value="F:ATP binding"/>
    <property type="evidence" value="ECO:0007669"/>
    <property type="project" value="UniProtKB-KW"/>
</dbReference>
<dbReference type="Bgee" id="ENSAMXG00000039872">
    <property type="expression patterns" value="Expressed in pharyngeal gill and 1 other cell type or tissue"/>
</dbReference>